<reference evidence="3" key="1">
    <citation type="submission" date="2018-02" db="EMBL/GenBank/DDBJ databases">
        <title>Genome sequencing of Solimonas sp. HR-BB.</title>
        <authorList>
            <person name="Lee Y."/>
            <person name="Jeon C.O."/>
        </authorList>
    </citation>
    <scope>NUCLEOTIDE SEQUENCE [LARGE SCALE GENOMIC DNA]</scope>
    <source>
        <strain evidence="3">HR-U</strain>
    </source>
</reference>
<comment type="caution">
    <text evidence="2">The sequence shown here is derived from an EMBL/GenBank/DDBJ whole genome shotgun (WGS) entry which is preliminary data.</text>
</comment>
<protein>
    <recommendedName>
        <fullName evidence="4">Adhesin domain-containing protein</fullName>
    </recommendedName>
</protein>
<evidence type="ECO:0000256" key="1">
    <source>
        <dbReference type="SAM" id="SignalP"/>
    </source>
</evidence>
<name>A0A2S7IKX3_9BACT</name>
<evidence type="ECO:0000313" key="3">
    <source>
        <dbReference type="Proteomes" id="UP000239590"/>
    </source>
</evidence>
<dbReference type="EMBL" id="PTRA01000001">
    <property type="protein sequence ID" value="PQA58306.1"/>
    <property type="molecule type" value="Genomic_DNA"/>
</dbReference>
<proteinExistence type="predicted"/>
<keyword evidence="1" id="KW-0732">Signal</keyword>
<feature type="signal peptide" evidence="1">
    <location>
        <begin position="1"/>
        <end position="20"/>
    </location>
</feature>
<evidence type="ECO:0000313" key="2">
    <source>
        <dbReference type="EMBL" id="PQA58306.1"/>
    </source>
</evidence>
<dbReference type="Proteomes" id="UP000239590">
    <property type="component" value="Unassembled WGS sequence"/>
</dbReference>
<keyword evidence="3" id="KW-1185">Reference proteome</keyword>
<dbReference type="OrthoDB" id="1117657at2"/>
<organism evidence="2 3">
    <name type="scientific">Siphonobacter curvatus</name>
    <dbReference type="NCBI Taxonomy" id="2094562"/>
    <lineage>
        <taxon>Bacteria</taxon>
        <taxon>Pseudomonadati</taxon>
        <taxon>Bacteroidota</taxon>
        <taxon>Cytophagia</taxon>
        <taxon>Cytophagales</taxon>
        <taxon>Cytophagaceae</taxon>
        <taxon>Siphonobacter</taxon>
    </lineage>
</organism>
<dbReference type="AlphaFoldDB" id="A0A2S7IKX3"/>
<evidence type="ECO:0008006" key="4">
    <source>
        <dbReference type="Google" id="ProtNLM"/>
    </source>
</evidence>
<accession>A0A2S7IKX3</accession>
<feature type="chain" id="PRO_5015535163" description="Adhesin domain-containing protein" evidence="1">
    <location>
        <begin position="21"/>
        <end position="356"/>
    </location>
</feature>
<dbReference type="RefSeq" id="WP_104709534.1">
    <property type="nucleotide sequence ID" value="NZ_PTRA01000001.1"/>
</dbReference>
<gene>
    <name evidence="2" type="ORF">C5O19_01110</name>
</gene>
<sequence length="356" mass="40571">MKRLFSGVFLALLWVVPALAHEQGTLAERKRTIVKSFSASTRDRLYVSNQHGEMKVNLWDRNEVRAEIIIVGMGNDDEEAQRFVDAVGIEESRSGNIIRLETRYNEPKGSWSWKSWGRSSDESKSRGVKISYTIHMPKYMPLDMQNRFANATLADFSAPLRVNTQYGDFTADRLMSTENDIQVEYGKAIIRQLNEGNLKIQYSKLELDKADRLRLVNNYGTMILDEVGDLEATIQYSKGKIGKLKEQARLSINYSDNVQLPVLLRTVKNLDVRSNYTTLRLPVREDQDLDFDVTVTYANFGYPSALPINFVIKDDGSDDSRQRYVPKHTKTYKGKVGKGGCTVRIVSNYGPVKFID</sequence>